<evidence type="ECO:0000256" key="4">
    <source>
        <dbReference type="ARBA" id="ARBA00022692"/>
    </source>
</evidence>
<dbReference type="Proteomes" id="UP001152795">
    <property type="component" value="Unassembled WGS sequence"/>
</dbReference>
<name>A0A6S7J0X5_PARCT</name>
<proteinExistence type="inferred from homology"/>
<dbReference type="InterPro" id="IPR006043">
    <property type="entry name" value="NCS2"/>
</dbReference>
<evidence type="ECO:0000313" key="7">
    <source>
        <dbReference type="EMBL" id="CAB4022759.1"/>
    </source>
</evidence>
<dbReference type="Pfam" id="PF00860">
    <property type="entry name" value="Xan_ur_permease"/>
    <property type="match status" value="1"/>
</dbReference>
<dbReference type="GO" id="GO:0005886">
    <property type="term" value="C:plasma membrane"/>
    <property type="evidence" value="ECO:0007669"/>
    <property type="project" value="UniProtKB-ARBA"/>
</dbReference>
<dbReference type="PROSITE" id="PS01116">
    <property type="entry name" value="XANTH_URACIL_PERMASE"/>
    <property type="match status" value="1"/>
</dbReference>
<evidence type="ECO:0000313" key="8">
    <source>
        <dbReference type="Proteomes" id="UP001152795"/>
    </source>
</evidence>
<keyword evidence="8" id="KW-1185">Reference proteome</keyword>
<evidence type="ECO:0000256" key="1">
    <source>
        <dbReference type="ARBA" id="ARBA00004141"/>
    </source>
</evidence>
<accession>A0A6S7J0X5</accession>
<gene>
    <name evidence="7" type="ORF">PACLA_8A051931</name>
</gene>
<sequence length="546" mass="58468">MFGATISVPIIIAPALCVTDDVVVGKLISTIFFMSGIATLLQTTFGNRLPIIQGSTFSYLVPTFAILSLPKFQCPPGFKESNSTSDELWKIRMREIQGAVMLSSLFQIFVGFTGLVGVLLRFIGPITVAPTIALVGLSLFAVCSDFAGAHWGIAVLTIAVIGICSQLLSRVKVPLPAYSRLRGFHTTGVAIFGLFPVIIAIAISWILCAILTETNVFSEMSKARTDTRSGVLSESPWFRVPYPGQWGTPTVSLAGVFGMLAGVIAGVVESIGDYYACARLSGAPPPPSHAMNRGIGVEGIACFLAGAIGTGNATTSFSENIGALGITKVGSRRVVQFGASFMIILALIGKFGALFSTIPDPVIGGVFCCMFGLITAVGISNLQFVNLNSVRNLFIIGFAIIMGLVIPDYLGKNEGVIDTGVDELDQIFTVLLKTSMAVGGIIACLLDNLIPGTQEERGIKKWRNLATGQAVKNVASVQVYDLPFGVAKKWKFSKFVPFLPYYDEPLESEETAENIYNMVNMARDTNVQVETSQKTISDQYDHTTML</sequence>
<keyword evidence="6" id="KW-0472">Membrane</keyword>
<comment type="caution">
    <text evidence="7">The sequence shown here is derived from an EMBL/GenBank/DDBJ whole genome shotgun (WGS) entry which is preliminary data.</text>
</comment>
<dbReference type="AlphaFoldDB" id="A0A6S7J0X5"/>
<organism evidence="7 8">
    <name type="scientific">Paramuricea clavata</name>
    <name type="common">Red gorgonian</name>
    <name type="synonym">Violescent sea-whip</name>
    <dbReference type="NCBI Taxonomy" id="317549"/>
    <lineage>
        <taxon>Eukaryota</taxon>
        <taxon>Metazoa</taxon>
        <taxon>Cnidaria</taxon>
        <taxon>Anthozoa</taxon>
        <taxon>Octocorallia</taxon>
        <taxon>Malacalcyonacea</taxon>
        <taxon>Plexauridae</taxon>
        <taxon>Paramuricea</taxon>
    </lineage>
</organism>
<comment type="subcellular location">
    <subcellularLocation>
        <location evidence="1">Membrane</location>
        <topology evidence="1">Multi-pass membrane protein</topology>
    </subcellularLocation>
</comment>
<comment type="similarity">
    <text evidence="2">Belongs to the nucleobase:cation symporter-2 (NCS2) (TC 2.A.40) family.</text>
</comment>
<evidence type="ECO:0000256" key="6">
    <source>
        <dbReference type="ARBA" id="ARBA00023136"/>
    </source>
</evidence>
<dbReference type="InterPro" id="IPR006042">
    <property type="entry name" value="Xan_ur_permease"/>
</dbReference>
<protein>
    <submittedName>
        <fullName evidence="7">Solute carrier family 23 member 2-like isoform X1</fullName>
    </submittedName>
</protein>
<keyword evidence="4" id="KW-0812">Transmembrane</keyword>
<dbReference type="EMBL" id="CACRXK020012142">
    <property type="protein sequence ID" value="CAB4022759.1"/>
    <property type="molecule type" value="Genomic_DNA"/>
</dbReference>
<reference evidence="7" key="1">
    <citation type="submission" date="2020-04" db="EMBL/GenBank/DDBJ databases">
        <authorList>
            <person name="Alioto T."/>
            <person name="Alioto T."/>
            <person name="Gomez Garrido J."/>
        </authorList>
    </citation>
    <scope>NUCLEOTIDE SEQUENCE</scope>
    <source>
        <strain evidence="7">A484AB</strain>
    </source>
</reference>
<dbReference type="PANTHER" id="PTHR11119">
    <property type="entry name" value="XANTHINE-URACIL / VITAMIN C PERMEASE FAMILY MEMBER"/>
    <property type="match status" value="1"/>
</dbReference>
<evidence type="ECO:0000256" key="5">
    <source>
        <dbReference type="ARBA" id="ARBA00022989"/>
    </source>
</evidence>
<evidence type="ECO:0000256" key="3">
    <source>
        <dbReference type="ARBA" id="ARBA00022448"/>
    </source>
</evidence>
<dbReference type="OrthoDB" id="1641903at2759"/>
<dbReference type="GO" id="GO:0022857">
    <property type="term" value="F:transmembrane transporter activity"/>
    <property type="evidence" value="ECO:0007669"/>
    <property type="project" value="InterPro"/>
</dbReference>
<keyword evidence="3" id="KW-0813">Transport</keyword>
<evidence type="ECO:0000256" key="2">
    <source>
        <dbReference type="ARBA" id="ARBA00008821"/>
    </source>
</evidence>
<keyword evidence="5" id="KW-1133">Transmembrane helix</keyword>